<feature type="domain" description="MEIS N-terminal" evidence="3">
    <location>
        <begin position="16"/>
        <end position="121"/>
    </location>
</feature>
<dbReference type="InterPro" id="IPR032453">
    <property type="entry name" value="PKNOX/Meis_N"/>
</dbReference>
<dbReference type="OrthoDB" id="10056939at2759"/>
<proteinExistence type="predicted"/>
<dbReference type="Proteomes" id="UP000001307">
    <property type="component" value="Unassembled WGS sequence"/>
</dbReference>
<evidence type="ECO:0000259" key="3">
    <source>
        <dbReference type="Pfam" id="PF16493"/>
    </source>
</evidence>
<evidence type="ECO:0000256" key="1">
    <source>
        <dbReference type="ARBA" id="ARBA00023242"/>
    </source>
</evidence>
<dbReference type="AlphaFoldDB" id="E4X942"/>
<name>E4X942_OIKDI</name>
<accession>E4X942</accession>
<dbReference type="InParanoid" id="E4X942"/>
<feature type="region of interest" description="Disordered" evidence="2">
    <location>
        <begin position="147"/>
        <end position="177"/>
    </location>
</feature>
<dbReference type="EMBL" id="FN653030">
    <property type="protein sequence ID" value="CBY18971.1"/>
    <property type="molecule type" value="Genomic_DNA"/>
</dbReference>
<evidence type="ECO:0000256" key="2">
    <source>
        <dbReference type="SAM" id="MobiDB-lite"/>
    </source>
</evidence>
<reference evidence="4" key="1">
    <citation type="journal article" date="2010" name="Science">
        <title>Plasticity of animal genome architecture unmasked by rapid evolution of a pelagic tunicate.</title>
        <authorList>
            <person name="Denoeud F."/>
            <person name="Henriet S."/>
            <person name="Mungpakdee S."/>
            <person name="Aury J.M."/>
            <person name="Da Silva C."/>
            <person name="Brinkmann H."/>
            <person name="Mikhaleva J."/>
            <person name="Olsen L.C."/>
            <person name="Jubin C."/>
            <person name="Canestro C."/>
            <person name="Bouquet J.M."/>
            <person name="Danks G."/>
            <person name="Poulain J."/>
            <person name="Campsteijn C."/>
            <person name="Adamski M."/>
            <person name="Cross I."/>
            <person name="Yadetie F."/>
            <person name="Muffato M."/>
            <person name="Louis A."/>
            <person name="Butcher S."/>
            <person name="Tsagkogeorga G."/>
            <person name="Konrad A."/>
            <person name="Singh S."/>
            <person name="Jensen M.F."/>
            <person name="Cong E.H."/>
            <person name="Eikeseth-Otteraa H."/>
            <person name="Noel B."/>
            <person name="Anthouard V."/>
            <person name="Porcel B.M."/>
            <person name="Kachouri-Lafond R."/>
            <person name="Nishino A."/>
            <person name="Ugolini M."/>
            <person name="Chourrout P."/>
            <person name="Nishida H."/>
            <person name="Aasland R."/>
            <person name="Huzurbazar S."/>
            <person name="Westhof E."/>
            <person name="Delsuc F."/>
            <person name="Lehrach H."/>
            <person name="Reinhardt R."/>
            <person name="Weissenbach J."/>
            <person name="Roy S.W."/>
            <person name="Artiguenave F."/>
            <person name="Postlethwait J.H."/>
            <person name="Manak J.R."/>
            <person name="Thompson E.M."/>
            <person name="Jaillon O."/>
            <person name="Du Pasquier L."/>
            <person name="Boudinot P."/>
            <person name="Liberles D.A."/>
            <person name="Volff J.N."/>
            <person name="Philippe H."/>
            <person name="Lenhard B."/>
            <person name="Roest Crollius H."/>
            <person name="Wincker P."/>
            <person name="Chourrout D."/>
        </authorList>
    </citation>
    <scope>NUCLEOTIDE SEQUENCE [LARGE SCALE GENOMIC DNA]</scope>
</reference>
<organism evidence="4">
    <name type="scientific">Oikopleura dioica</name>
    <name type="common">Tunicate</name>
    <dbReference type="NCBI Taxonomy" id="34765"/>
    <lineage>
        <taxon>Eukaryota</taxon>
        <taxon>Metazoa</taxon>
        <taxon>Chordata</taxon>
        <taxon>Tunicata</taxon>
        <taxon>Appendicularia</taxon>
        <taxon>Copelata</taxon>
        <taxon>Oikopleuridae</taxon>
        <taxon>Oikopleura</taxon>
    </lineage>
</organism>
<keyword evidence="1" id="KW-0539">Nucleus</keyword>
<evidence type="ECO:0000313" key="5">
    <source>
        <dbReference type="Proteomes" id="UP000001307"/>
    </source>
</evidence>
<sequence length="219" mass="24614">MKTQKCLLPKIRLFCCHPLFPLLRLIFQKCELATANPRDSSAGTADVCSAESFSEDISRFAAENDPSRQWCYDPNSESDQLMVMAIGVLRLHLLELEKVHELCRSFTDRYIQCLKTKMPVEIVIDDRDSPPLSSNFDEFSGLGFSPAASDKQMSEGEPGSPRNNSSAMSHDGFPKGKRAKHNCKNTYGGIFYNIEFNVNKGGKQNQFRIGDYCLKWALG</sequence>
<evidence type="ECO:0000313" key="4">
    <source>
        <dbReference type="EMBL" id="CBY18971.1"/>
    </source>
</evidence>
<gene>
    <name evidence="4" type="ORF">GSOID_T00004389001</name>
</gene>
<protein>
    <recommendedName>
        <fullName evidence="3">MEIS N-terminal domain-containing protein</fullName>
    </recommendedName>
</protein>
<dbReference type="Pfam" id="PF16493">
    <property type="entry name" value="Meis_PKNOX_N"/>
    <property type="match status" value="1"/>
</dbReference>
<keyword evidence="5" id="KW-1185">Reference proteome</keyword>